<protein>
    <submittedName>
        <fullName evidence="10">Uncharacterized protein</fullName>
    </submittedName>
</protein>
<sequence>MDAMNSNTLNIFYPLQLPAFYTDHSYRMSIPRQLWIALTLNILSLALPIMMLQAYDRIIPHNSYGSLVALVFIVLIALAMDVTLRIIRSYLISWSSSSSEHAANCAAIELFCRANLDKFESISSGEQLQDLNAISKLREFYSGQAWASLIDLPFIVIFLGLIGYLGGSLVLIPICLLGLFFLNTLLTGNVLKRALERRTASDDQKASLVVSVLKGIHTVKSLSLESFLLRKFEINQAEVSRDSYLVASASGKASTVSAGFGQLSLIMTVTAGMFLVLEGSLTVGGLSACTLLAGRCIQPVQRVLATWLRLQDLTLAKEQASALFNIPVMRRAEKNHLIFQGRISLDNVTYTSPMGNFSLQSISLQVEPGSIVAITGDDGAAKSALLQIIAGIISPESGSVFVDEIEPSSYSLSDMRSLIGYLPQDGAIFKGSILENMTGFRHDDNIVKDAIEAGAELGLDKVIDLLPHGYQTMLTDSAADPIPPGVKQRISLSRIITNKPSILLFDDADRALDKTGYNLLFRLIGRLKGQSTIILVTQDQNLLSFADFFLHLENGSLSVVNPSGTQNLAILSHLQQGQS</sequence>
<evidence type="ECO:0000256" key="3">
    <source>
        <dbReference type="ARBA" id="ARBA00022741"/>
    </source>
</evidence>
<keyword evidence="2 7" id="KW-0812">Transmembrane</keyword>
<dbReference type="SUPFAM" id="SSF52540">
    <property type="entry name" value="P-loop containing nucleoside triphosphate hydrolases"/>
    <property type="match status" value="1"/>
</dbReference>
<dbReference type="InterPro" id="IPR036640">
    <property type="entry name" value="ABC1_TM_sf"/>
</dbReference>
<feature type="transmembrane region" description="Helical" evidence="7">
    <location>
        <begin position="145"/>
        <end position="165"/>
    </location>
</feature>
<evidence type="ECO:0000259" key="9">
    <source>
        <dbReference type="PROSITE" id="PS50929"/>
    </source>
</evidence>
<evidence type="ECO:0000313" key="11">
    <source>
        <dbReference type="Proteomes" id="UP000249739"/>
    </source>
</evidence>
<dbReference type="PROSITE" id="PS50893">
    <property type="entry name" value="ABC_TRANSPORTER_2"/>
    <property type="match status" value="1"/>
</dbReference>
<dbReference type="Pfam" id="PF00664">
    <property type="entry name" value="ABC_membrane"/>
    <property type="match status" value="1"/>
</dbReference>
<dbReference type="PANTHER" id="PTHR43394:SF1">
    <property type="entry name" value="ATP-BINDING CASSETTE SUB-FAMILY B MEMBER 10, MITOCHONDRIAL"/>
    <property type="match status" value="1"/>
</dbReference>
<keyword evidence="3" id="KW-0547">Nucleotide-binding</keyword>
<dbReference type="EMBL" id="QFOT01000058">
    <property type="protein sequence ID" value="PZP55633.1"/>
    <property type="molecule type" value="Genomic_DNA"/>
</dbReference>
<dbReference type="Gene3D" id="3.40.50.300">
    <property type="entry name" value="P-loop containing nucleotide triphosphate hydrolases"/>
    <property type="match status" value="1"/>
</dbReference>
<dbReference type="SUPFAM" id="SSF90123">
    <property type="entry name" value="ABC transporter transmembrane region"/>
    <property type="match status" value="1"/>
</dbReference>
<gene>
    <name evidence="10" type="ORF">DI586_06250</name>
</gene>
<evidence type="ECO:0000256" key="6">
    <source>
        <dbReference type="ARBA" id="ARBA00023136"/>
    </source>
</evidence>
<dbReference type="InterPro" id="IPR003439">
    <property type="entry name" value="ABC_transporter-like_ATP-bd"/>
</dbReference>
<comment type="subcellular location">
    <subcellularLocation>
        <location evidence="1">Cell membrane</location>
        <topology evidence="1">Multi-pass membrane protein</topology>
    </subcellularLocation>
</comment>
<keyword evidence="4" id="KW-0067">ATP-binding</keyword>
<dbReference type="Gene3D" id="1.20.1560.10">
    <property type="entry name" value="ABC transporter type 1, transmembrane domain"/>
    <property type="match status" value="1"/>
</dbReference>
<proteinExistence type="predicted"/>
<evidence type="ECO:0000256" key="7">
    <source>
        <dbReference type="SAM" id="Phobius"/>
    </source>
</evidence>
<dbReference type="PROSITE" id="PS50929">
    <property type="entry name" value="ABC_TM1F"/>
    <property type="match status" value="1"/>
</dbReference>
<evidence type="ECO:0000256" key="5">
    <source>
        <dbReference type="ARBA" id="ARBA00022989"/>
    </source>
</evidence>
<evidence type="ECO:0000259" key="8">
    <source>
        <dbReference type="PROSITE" id="PS50893"/>
    </source>
</evidence>
<reference evidence="10 11" key="1">
    <citation type="submission" date="2017-08" db="EMBL/GenBank/DDBJ databases">
        <title>Infants hospitalized years apart are colonized by the same room-sourced microbial strains.</title>
        <authorList>
            <person name="Brooks B."/>
            <person name="Olm M.R."/>
            <person name="Firek B.A."/>
            <person name="Baker R."/>
            <person name="Thomas B.C."/>
            <person name="Morowitz M.J."/>
            <person name="Banfield J.F."/>
        </authorList>
    </citation>
    <scope>NUCLEOTIDE SEQUENCE [LARGE SCALE GENOMIC DNA]</scope>
    <source>
        <strain evidence="10">S2_006_000_R2_64</strain>
    </source>
</reference>
<dbReference type="SMART" id="SM00382">
    <property type="entry name" value="AAA"/>
    <property type="match status" value="1"/>
</dbReference>
<evidence type="ECO:0000256" key="1">
    <source>
        <dbReference type="ARBA" id="ARBA00004651"/>
    </source>
</evidence>
<dbReference type="GO" id="GO:0016887">
    <property type="term" value="F:ATP hydrolysis activity"/>
    <property type="evidence" value="ECO:0007669"/>
    <property type="project" value="InterPro"/>
</dbReference>
<dbReference type="InterPro" id="IPR039421">
    <property type="entry name" value="Type_1_exporter"/>
</dbReference>
<dbReference type="GO" id="GO:0015421">
    <property type="term" value="F:ABC-type oligopeptide transporter activity"/>
    <property type="evidence" value="ECO:0007669"/>
    <property type="project" value="TreeGrafter"/>
</dbReference>
<dbReference type="Pfam" id="PF00005">
    <property type="entry name" value="ABC_tran"/>
    <property type="match status" value="1"/>
</dbReference>
<dbReference type="AlphaFoldDB" id="A0A2W5FKW3"/>
<feature type="domain" description="ABC transporter" evidence="8">
    <location>
        <begin position="343"/>
        <end position="579"/>
    </location>
</feature>
<dbReference type="GO" id="GO:0005886">
    <property type="term" value="C:plasma membrane"/>
    <property type="evidence" value="ECO:0007669"/>
    <property type="project" value="UniProtKB-SubCell"/>
</dbReference>
<feature type="transmembrane region" description="Helical" evidence="7">
    <location>
        <begin position="171"/>
        <end position="191"/>
    </location>
</feature>
<evidence type="ECO:0000256" key="4">
    <source>
        <dbReference type="ARBA" id="ARBA00022840"/>
    </source>
</evidence>
<feature type="domain" description="ABC transmembrane type-1" evidence="9">
    <location>
        <begin position="37"/>
        <end position="312"/>
    </location>
</feature>
<dbReference type="PANTHER" id="PTHR43394">
    <property type="entry name" value="ATP-DEPENDENT PERMEASE MDL1, MITOCHONDRIAL"/>
    <property type="match status" value="1"/>
</dbReference>
<dbReference type="InterPro" id="IPR027417">
    <property type="entry name" value="P-loop_NTPase"/>
</dbReference>
<evidence type="ECO:0000256" key="2">
    <source>
        <dbReference type="ARBA" id="ARBA00022692"/>
    </source>
</evidence>
<evidence type="ECO:0000313" key="10">
    <source>
        <dbReference type="EMBL" id="PZP55633.1"/>
    </source>
</evidence>
<dbReference type="InterPro" id="IPR011527">
    <property type="entry name" value="ABC1_TM_dom"/>
</dbReference>
<feature type="transmembrane region" description="Helical" evidence="7">
    <location>
        <begin position="67"/>
        <end position="87"/>
    </location>
</feature>
<accession>A0A2W5FKW3</accession>
<keyword evidence="5 7" id="KW-1133">Transmembrane helix</keyword>
<keyword evidence="6 7" id="KW-0472">Membrane</keyword>
<feature type="transmembrane region" description="Helical" evidence="7">
    <location>
        <begin position="34"/>
        <end position="55"/>
    </location>
</feature>
<organism evidence="10 11">
    <name type="scientific">Micavibrio aeruginosavorus</name>
    <dbReference type="NCBI Taxonomy" id="349221"/>
    <lineage>
        <taxon>Bacteria</taxon>
        <taxon>Pseudomonadati</taxon>
        <taxon>Bdellovibrionota</taxon>
        <taxon>Bdellovibrionia</taxon>
        <taxon>Bdellovibrionales</taxon>
        <taxon>Pseudobdellovibrionaceae</taxon>
        <taxon>Micavibrio</taxon>
    </lineage>
</organism>
<comment type="caution">
    <text evidence="10">The sequence shown here is derived from an EMBL/GenBank/DDBJ whole genome shotgun (WGS) entry which is preliminary data.</text>
</comment>
<dbReference type="GO" id="GO:0005524">
    <property type="term" value="F:ATP binding"/>
    <property type="evidence" value="ECO:0007669"/>
    <property type="project" value="UniProtKB-KW"/>
</dbReference>
<name>A0A2W5FKW3_9BACT</name>
<dbReference type="InterPro" id="IPR003593">
    <property type="entry name" value="AAA+_ATPase"/>
</dbReference>
<dbReference type="Proteomes" id="UP000249739">
    <property type="component" value="Unassembled WGS sequence"/>
</dbReference>